<protein>
    <recommendedName>
        <fullName evidence="3">DNA-binding protein</fullName>
    </recommendedName>
</protein>
<accession>A0A078RE95</accession>
<sequence length="40" mass="4692">MLKTTMMVSRGIYPEQLPAGEDLKKVERRLKSEEKKITKK</sequence>
<dbReference type="AlphaFoldDB" id="A0A078RE95"/>
<evidence type="ECO:0008006" key="3">
    <source>
        <dbReference type="Google" id="ProtNLM"/>
    </source>
</evidence>
<dbReference type="Proteomes" id="UP000028134">
    <property type="component" value="Unassembled WGS sequence"/>
</dbReference>
<proteinExistence type="predicted"/>
<comment type="caution">
    <text evidence="1">The sequence shown here is derived from an EMBL/GenBank/DDBJ whole genome shotgun (WGS) entry which is preliminary data.</text>
</comment>
<evidence type="ECO:0000313" key="2">
    <source>
        <dbReference type="Proteomes" id="UP000028134"/>
    </source>
</evidence>
<dbReference type="PATRIC" id="fig|1339350.3.peg.81"/>
<dbReference type="EMBL" id="JNHI01000001">
    <property type="protein sequence ID" value="KDS33824.1"/>
    <property type="molecule type" value="Genomic_DNA"/>
</dbReference>
<evidence type="ECO:0000313" key="1">
    <source>
        <dbReference type="EMBL" id="KDS33824.1"/>
    </source>
</evidence>
<reference evidence="1 2" key="1">
    <citation type="submission" date="2014-04" db="EMBL/GenBank/DDBJ databases">
        <authorList>
            <person name="Sears C."/>
            <person name="Carroll K."/>
            <person name="Sack B.R."/>
            <person name="Qadri F."/>
            <person name="Myers L.L."/>
            <person name="Chung G.-T."/>
            <person name="Escheverria P."/>
            <person name="Fraser C.M."/>
            <person name="Sadzewicz L."/>
            <person name="Shefchek K.A."/>
            <person name="Tallon L."/>
            <person name="Das S.P."/>
            <person name="Daugherty S."/>
            <person name="Mongodin E.F."/>
        </authorList>
    </citation>
    <scope>NUCLEOTIDE SEQUENCE [LARGE SCALE GENOMIC DNA]</scope>
    <source>
        <strain evidence="2">3775 SL(B) 10 (iv)</strain>
    </source>
</reference>
<name>A0A078RE95_PHOVU</name>
<gene>
    <name evidence="1" type="ORF">M097_0084</name>
</gene>
<organism evidence="1 2">
    <name type="scientific">Phocaeicola vulgatus str. 3775 SL</name>
    <name type="common">B</name>
    <name type="synonym">iv</name>
    <dbReference type="NCBI Taxonomy" id="1339350"/>
    <lineage>
        <taxon>Bacteria</taxon>
        <taxon>Pseudomonadati</taxon>
        <taxon>Bacteroidota</taxon>
        <taxon>Bacteroidia</taxon>
        <taxon>Bacteroidales</taxon>
        <taxon>Bacteroidaceae</taxon>
        <taxon>Phocaeicola</taxon>
    </lineage>
</organism>